<dbReference type="RefSeq" id="WP_343193475.1">
    <property type="nucleotide sequence ID" value="NZ_JBCIVJ010000004.1"/>
</dbReference>
<dbReference type="PROSITE" id="PS01124">
    <property type="entry name" value="HTH_ARAC_FAMILY_2"/>
    <property type="match status" value="1"/>
</dbReference>
<dbReference type="SUPFAM" id="SSF52317">
    <property type="entry name" value="Class I glutamine amidotransferase-like"/>
    <property type="match status" value="1"/>
</dbReference>
<dbReference type="InterPro" id="IPR002818">
    <property type="entry name" value="DJ-1/PfpI"/>
</dbReference>
<dbReference type="EMBL" id="JBCIVJ010000004">
    <property type="protein sequence ID" value="MEN0578715.1"/>
    <property type="molecule type" value="Genomic_DNA"/>
</dbReference>
<evidence type="ECO:0000313" key="5">
    <source>
        <dbReference type="Proteomes" id="UP001411173"/>
    </source>
</evidence>
<dbReference type="Pfam" id="PF12833">
    <property type="entry name" value="HTH_18"/>
    <property type="match status" value="1"/>
</dbReference>
<dbReference type="InterPro" id="IPR052158">
    <property type="entry name" value="INH-QAR"/>
</dbReference>
<dbReference type="Gene3D" id="1.10.10.60">
    <property type="entry name" value="Homeodomain-like"/>
    <property type="match status" value="1"/>
</dbReference>
<dbReference type="CDD" id="cd03138">
    <property type="entry name" value="GATase1_AraC_2"/>
    <property type="match status" value="1"/>
</dbReference>
<proteinExistence type="predicted"/>
<dbReference type="InterPro" id="IPR018060">
    <property type="entry name" value="HTH_AraC"/>
</dbReference>
<dbReference type="Pfam" id="PF01965">
    <property type="entry name" value="DJ-1_PfpI"/>
    <property type="match status" value="1"/>
</dbReference>
<dbReference type="Proteomes" id="UP001411173">
    <property type="component" value="Unassembled WGS sequence"/>
</dbReference>
<name>A0ABU9V238_9ENTR</name>
<feature type="domain" description="HTH araC/xylS-type" evidence="3">
    <location>
        <begin position="223"/>
        <end position="325"/>
    </location>
</feature>
<dbReference type="PANTHER" id="PTHR43130:SF11">
    <property type="entry name" value="TRANSCRIPTIONAL REGULATORY PROTEIN"/>
    <property type="match status" value="1"/>
</dbReference>
<keyword evidence="1" id="KW-0805">Transcription regulation</keyword>
<evidence type="ECO:0000256" key="2">
    <source>
        <dbReference type="ARBA" id="ARBA00023163"/>
    </source>
</evidence>
<evidence type="ECO:0000313" key="4">
    <source>
        <dbReference type="EMBL" id="MEN0578715.1"/>
    </source>
</evidence>
<dbReference type="Gene3D" id="3.40.50.880">
    <property type="match status" value="1"/>
</dbReference>
<organism evidence="4 5">
    <name type="scientific">Phytobacter palmae</name>
    <dbReference type="NCBI Taxonomy" id="1855371"/>
    <lineage>
        <taxon>Bacteria</taxon>
        <taxon>Pseudomonadati</taxon>
        <taxon>Pseudomonadota</taxon>
        <taxon>Gammaproteobacteria</taxon>
        <taxon>Enterobacterales</taxon>
        <taxon>Enterobacteriaceae</taxon>
        <taxon>Phytobacter</taxon>
    </lineage>
</organism>
<dbReference type="SUPFAM" id="SSF46689">
    <property type="entry name" value="Homeodomain-like"/>
    <property type="match status" value="1"/>
</dbReference>
<evidence type="ECO:0000256" key="1">
    <source>
        <dbReference type="ARBA" id="ARBA00023015"/>
    </source>
</evidence>
<evidence type="ECO:0000259" key="3">
    <source>
        <dbReference type="PROSITE" id="PS01124"/>
    </source>
</evidence>
<sequence>MRIALLAVPGSMKSALSGLSDMFWLANQVARQNSALSHHDSGNEPVFSAQIVTADGHPVIDAQGRPIESEGSVEDDKFSLIIASGMRLDEEKYPLSREAITDAARWVKTQYQQGCAVAGACAGGFVLAEAGLLNGRMCATTWWLFHTFRERYPLTKPVWGKALVEDRNVVTTGGPLSWVDLAIHIVRRYAGDEIAKLTADMAVADSQPLSQQLYAPAGFINSRHPLLIKAEHLVRFQDLSITVEQLAASLNMTTRTLNRKMTELTQESPKNFITRVRIETAAMLLENRGKTISQVASECGYHDETAFRRAFHSVMGMSPGMYKEWVKNRSRSETG</sequence>
<dbReference type="InterPro" id="IPR029062">
    <property type="entry name" value="Class_I_gatase-like"/>
</dbReference>
<accession>A0ABU9V238</accession>
<comment type="caution">
    <text evidence="4">The sequence shown here is derived from an EMBL/GenBank/DDBJ whole genome shotgun (WGS) entry which is preliminary data.</text>
</comment>
<keyword evidence="2" id="KW-0804">Transcription</keyword>
<gene>
    <name evidence="4" type="ORF">AAIG39_06795</name>
</gene>
<protein>
    <submittedName>
        <fullName evidence="4">Helix-turn-helix domain-containing protein</fullName>
    </submittedName>
</protein>
<dbReference type="SMART" id="SM00342">
    <property type="entry name" value="HTH_ARAC"/>
    <property type="match status" value="1"/>
</dbReference>
<dbReference type="PANTHER" id="PTHR43130">
    <property type="entry name" value="ARAC-FAMILY TRANSCRIPTIONAL REGULATOR"/>
    <property type="match status" value="1"/>
</dbReference>
<keyword evidence="5" id="KW-1185">Reference proteome</keyword>
<dbReference type="InterPro" id="IPR009057">
    <property type="entry name" value="Homeodomain-like_sf"/>
</dbReference>
<reference evidence="4 5" key="1">
    <citation type="submission" date="2024-02" db="EMBL/GenBank/DDBJ databases">
        <title>Whole genome of MDR Enterobacteriaceae from southern Thailand.</title>
        <authorList>
            <person name="Surachat K."/>
        </authorList>
    </citation>
    <scope>NUCLEOTIDE SEQUENCE [LARGE SCALE GENOMIC DNA]</scope>
    <source>
        <strain evidence="4 5">PSU_29</strain>
    </source>
</reference>